<evidence type="ECO:0000313" key="2">
    <source>
        <dbReference type="EMBL" id="CUH66045.1"/>
    </source>
</evidence>
<evidence type="ECO:0000256" key="1">
    <source>
        <dbReference type="SAM" id="SignalP"/>
    </source>
</evidence>
<accession>A0A0P1FCZ8</accession>
<dbReference type="AlphaFoldDB" id="A0A0P1FCZ8"/>
<sequence length="116" mass="12113">MKPVLRSYLALVLAALLTLTGQSMAVARGMPNAAGEIVLCTGFGPISVLVDQNGQPVGKPHICPDYALSLFALHEGPPLQFLRPLGQVVTLQIETGRVVAMGDIVPATARGPPAIF</sequence>
<feature type="signal peptide" evidence="1">
    <location>
        <begin position="1"/>
        <end position="25"/>
    </location>
</feature>
<reference evidence="2 3" key="1">
    <citation type="submission" date="2015-09" db="EMBL/GenBank/DDBJ databases">
        <authorList>
            <consortium name="Swine Surveillance"/>
        </authorList>
    </citation>
    <scope>NUCLEOTIDE SEQUENCE [LARGE SCALE GENOMIC DNA]</scope>
    <source>
        <strain evidence="2 3">CECT 4357</strain>
    </source>
</reference>
<proteinExistence type="predicted"/>
<keyword evidence="3" id="KW-1185">Reference proteome</keyword>
<name>A0A0P1FCZ8_THAGE</name>
<protein>
    <submittedName>
        <fullName evidence="2">Uncharacterized protein</fullName>
    </submittedName>
</protein>
<organism evidence="2 3">
    <name type="scientific">Thalassovita gelatinovora</name>
    <name type="common">Thalassobius gelatinovorus</name>
    <dbReference type="NCBI Taxonomy" id="53501"/>
    <lineage>
        <taxon>Bacteria</taxon>
        <taxon>Pseudomonadati</taxon>
        <taxon>Pseudomonadota</taxon>
        <taxon>Alphaproteobacteria</taxon>
        <taxon>Rhodobacterales</taxon>
        <taxon>Roseobacteraceae</taxon>
        <taxon>Thalassovita</taxon>
    </lineage>
</organism>
<feature type="chain" id="PRO_5006062488" evidence="1">
    <location>
        <begin position="26"/>
        <end position="116"/>
    </location>
</feature>
<gene>
    <name evidence="2" type="ORF">TG4357_02206</name>
</gene>
<dbReference type="EMBL" id="CYSA01000019">
    <property type="protein sequence ID" value="CUH66045.1"/>
    <property type="molecule type" value="Genomic_DNA"/>
</dbReference>
<evidence type="ECO:0000313" key="3">
    <source>
        <dbReference type="Proteomes" id="UP000051587"/>
    </source>
</evidence>
<dbReference type="Proteomes" id="UP000051587">
    <property type="component" value="Unassembled WGS sequence"/>
</dbReference>
<dbReference type="STRING" id="53501.SAMN04488043_108155"/>
<keyword evidence="1" id="KW-0732">Signal</keyword>